<feature type="region of interest" description="Disordered" evidence="4">
    <location>
        <begin position="1"/>
        <end position="71"/>
    </location>
</feature>
<feature type="compositionally biased region" description="Basic residues" evidence="4">
    <location>
        <begin position="10"/>
        <end position="21"/>
    </location>
</feature>
<feature type="compositionally biased region" description="Basic residues" evidence="4">
    <location>
        <begin position="38"/>
        <end position="53"/>
    </location>
</feature>
<evidence type="ECO:0000256" key="3">
    <source>
        <dbReference type="ARBA" id="ARBA00022844"/>
    </source>
</evidence>
<accession>A0A7G3W8L3</accession>
<sequence>MNTVVVRNNRNARRRPRRNARRSAVQLVAVPAPPGGAQRRRRRRRGGRNRRRNGGISRASSNGETFVFSKDGLQGSSTGSITFGPSLSECPAFATGILRAYHEYKITMVQVEFISEASSTSAGSIAYELDAHCKSSALTSTINKFGVTEKRARRSFPARTINGQSWHATDEDQFRFLYKGNGKSEVAGSFKITIRVMLQNPK</sequence>
<dbReference type="PRINTS" id="PR00915">
    <property type="entry name" value="LUTEOGP1COAT"/>
</dbReference>
<gene>
    <name evidence="5" type="primary">ORF4</name>
</gene>
<dbReference type="InterPro" id="IPR001517">
    <property type="entry name" value="Luteo_coat"/>
</dbReference>
<evidence type="ECO:0000256" key="1">
    <source>
        <dbReference type="ARBA" id="ARBA00004328"/>
    </source>
</evidence>
<keyword evidence="2 5" id="KW-0167">Capsid protein</keyword>
<dbReference type="EMBL" id="MH898527">
    <property type="protein sequence ID" value="QED42838.1"/>
    <property type="molecule type" value="Genomic_RNA"/>
</dbReference>
<name>A0A7G3W8L3_9VIRU</name>
<protein>
    <submittedName>
        <fullName evidence="5">Putative coat protein</fullName>
    </submittedName>
</protein>
<keyword evidence="3" id="KW-0946">Virion</keyword>
<evidence type="ECO:0000256" key="2">
    <source>
        <dbReference type="ARBA" id="ARBA00022561"/>
    </source>
</evidence>
<dbReference type="Pfam" id="PF00894">
    <property type="entry name" value="Luteo_coat"/>
    <property type="match status" value="1"/>
</dbReference>
<dbReference type="GO" id="GO:0005198">
    <property type="term" value="F:structural molecule activity"/>
    <property type="evidence" value="ECO:0007669"/>
    <property type="project" value="InterPro"/>
</dbReference>
<evidence type="ECO:0000313" key="5">
    <source>
        <dbReference type="EMBL" id="QED42838.1"/>
    </source>
</evidence>
<proteinExistence type="predicted"/>
<comment type="subcellular location">
    <subcellularLocation>
        <location evidence="1">Virion</location>
    </subcellularLocation>
</comment>
<dbReference type="InterPro" id="IPR029053">
    <property type="entry name" value="Viral_coat"/>
</dbReference>
<reference evidence="5" key="1">
    <citation type="submission" date="2018-09" db="EMBL/GenBank/DDBJ databases">
        <authorList>
            <person name="Jo Y."/>
            <person name="Cho W.K."/>
        </authorList>
    </citation>
    <scope>NUCLEOTIDE SEQUENCE</scope>
    <source>
        <strain evidence="5">Won</strain>
    </source>
</reference>
<feature type="compositionally biased region" description="Low complexity" evidence="4">
    <location>
        <begin position="54"/>
        <end position="63"/>
    </location>
</feature>
<dbReference type="GO" id="GO:0019028">
    <property type="term" value="C:viral capsid"/>
    <property type="evidence" value="ECO:0007669"/>
    <property type="project" value="UniProtKB-KW"/>
</dbReference>
<dbReference type="Gene3D" id="2.60.120.20">
    <property type="match status" value="1"/>
</dbReference>
<evidence type="ECO:0000256" key="4">
    <source>
        <dbReference type="SAM" id="MobiDB-lite"/>
    </source>
</evidence>
<organism evidence="5">
    <name type="scientific">Allium polerovirus A</name>
    <dbReference type="NCBI Taxonomy" id="2593979"/>
    <lineage>
        <taxon>Viruses</taxon>
        <taxon>Riboviria</taxon>
        <taxon>Orthornavirae</taxon>
        <taxon>Pisuviricota</taxon>
        <taxon>Pisoniviricetes</taxon>
        <taxon>Sobelivirales</taxon>
        <taxon>Solemoviridae</taxon>
        <taxon>Polerovirus</taxon>
        <taxon>Polerovirus APVA</taxon>
    </lineage>
</organism>